<evidence type="ECO:0000313" key="3">
    <source>
        <dbReference type="Proteomes" id="UP000464735"/>
    </source>
</evidence>
<feature type="domain" description="NERD" evidence="1">
    <location>
        <begin position="1"/>
        <end position="91"/>
    </location>
</feature>
<sequence>MLHFDNVHLSYSYFNEETKWKIFQINHLLVKNNFIFVIETKNWNIPSYFDINKNIWYQYHGDKKIKLQSPIEQNKSHIYTLKKCLKKIKLI</sequence>
<organism evidence="2 3">
    <name type="scientific">Spiroplasma citri</name>
    <dbReference type="NCBI Taxonomy" id="2133"/>
    <lineage>
        <taxon>Bacteria</taxon>
        <taxon>Bacillati</taxon>
        <taxon>Mycoplasmatota</taxon>
        <taxon>Mollicutes</taxon>
        <taxon>Entomoplasmatales</taxon>
        <taxon>Spiroplasmataceae</taxon>
        <taxon>Spiroplasma</taxon>
    </lineage>
</organism>
<proteinExistence type="predicted"/>
<dbReference type="KEGG" id="sck:SCITRI_001859"/>
<dbReference type="Proteomes" id="UP000464735">
    <property type="component" value="Chromosome"/>
</dbReference>
<dbReference type="EMBL" id="CP046368">
    <property type="protein sequence ID" value="QIA69745.1"/>
    <property type="molecule type" value="Genomic_DNA"/>
</dbReference>
<dbReference type="GeneID" id="97612185"/>
<dbReference type="Pfam" id="PF08378">
    <property type="entry name" value="NERD"/>
    <property type="match status" value="1"/>
</dbReference>
<dbReference type="AlphaFoldDB" id="A0AAJ4EKT0"/>
<protein>
    <recommendedName>
        <fullName evidence="1">NERD domain-containing protein</fullName>
    </recommendedName>
</protein>
<gene>
    <name evidence="2" type="ORF">GL298_10120</name>
</gene>
<name>A0AAJ4EKT0_SPICI</name>
<dbReference type="InterPro" id="IPR011528">
    <property type="entry name" value="NERD"/>
</dbReference>
<dbReference type="PROSITE" id="PS50965">
    <property type="entry name" value="NERD"/>
    <property type="match status" value="1"/>
</dbReference>
<reference evidence="2 3" key="1">
    <citation type="submission" date="2019-11" db="EMBL/GenBank/DDBJ databases">
        <title>Whole genome sequencing and comparative genomics analyses of five strains of Spiroplasma citri.</title>
        <authorList>
            <person name="Yokomi R."/>
            <person name="Chen J."/>
            <person name="Rattner R."/>
            <person name="Vidalakis G."/>
        </authorList>
    </citation>
    <scope>NUCLEOTIDE SEQUENCE [LARGE SCALE GENOMIC DNA]</scope>
    <source>
        <strain evidence="2 3">BR12</strain>
    </source>
</reference>
<accession>A0AAJ4EKT0</accession>
<dbReference type="RefSeq" id="WP_071938007.1">
    <property type="nucleotide sequence ID" value="NZ_CP013197.1"/>
</dbReference>
<evidence type="ECO:0000259" key="1">
    <source>
        <dbReference type="PROSITE" id="PS50965"/>
    </source>
</evidence>
<evidence type="ECO:0000313" key="2">
    <source>
        <dbReference type="EMBL" id="QIA69745.1"/>
    </source>
</evidence>